<evidence type="ECO:0000313" key="3">
    <source>
        <dbReference type="Proteomes" id="UP000295122"/>
    </source>
</evidence>
<dbReference type="RefSeq" id="WP_133770628.1">
    <property type="nucleotide sequence ID" value="NZ_SNZR01000013.1"/>
</dbReference>
<proteinExistence type="predicted"/>
<evidence type="ECO:0000313" key="2">
    <source>
        <dbReference type="EMBL" id="TDR89762.1"/>
    </source>
</evidence>
<dbReference type="EMBL" id="SNZR01000013">
    <property type="protein sequence ID" value="TDR89762.1"/>
    <property type="molecule type" value="Genomic_DNA"/>
</dbReference>
<feature type="transmembrane region" description="Helical" evidence="1">
    <location>
        <begin position="207"/>
        <end position="229"/>
    </location>
</feature>
<feature type="transmembrane region" description="Helical" evidence="1">
    <location>
        <begin position="107"/>
        <end position="126"/>
    </location>
</feature>
<protein>
    <recommendedName>
        <fullName evidence="4">Membrane protein DUF2157</fullName>
    </recommendedName>
</protein>
<evidence type="ECO:0008006" key="4">
    <source>
        <dbReference type="Google" id="ProtNLM"/>
    </source>
</evidence>
<feature type="transmembrane region" description="Helical" evidence="1">
    <location>
        <begin position="54"/>
        <end position="72"/>
    </location>
</feature>
<feature type="transmembrane region" description="Helical" evidence="1">
    <location>
        <begin position="294"/>
        <end position="311"/>
    </location>
</feature>
<dbReference type="OrthoDB" id="9770600at2"/>
<reference evidence="2 3" key="1">
    <citation type="submission" date="2019-03" db="EMBL/GenBank/DDBJ databases">
        <title>Genomic Encyclopedia of Type Strains, Phase IV (KMG-IV): sequencing the most valuable type-strain genomes for metagenomic binning, comparative biology and taxonomic classification.</title>
        <authorList>
            <person name="Goeker M."/>
        </authorList>
    </citation>
    <scope>NUCLEOTIDE SEQUENCE [LARGE SCALE GENOMIC DNA]</scope>
    <source>
        <strain evidence="2 3">DSM 25903</strain>
    </source>
</reference>
<keyword evidence="1" id="KW-0472">Membrane</keyword>
<keyword evidence="1" id="KW-1133">Transmembrane helix</keyword>
<name>A0A4R7BX31_9HYPH</name>
<feature type="transmembrane region" description="Helical" evidence="1">
    <location>
        <begin position="241"/>
        <end position="261"/>
    </location>
</feature>
<feature type="transmembrane region" description="Helical" evidence="1">
    <location>
        <begin position="267"/>
        <end position="289"/>
    </location>
</feature>
<evidence type="ECO:0000256" key="1">
    <source>
        <dbReference type="SAM" id="Phobius"/>
    </source>
</evidence>
<feature type="transmembrane region" description="Helical" evidence="1">
    <location>
        <begin position="78"/>
        <end position="95"/>
    </location>
</feature>
<feature type="transmembrane region" description="Helical" evidence="1">
    <location>
        <begin position="157"/>
        <end position="174"/>
    </location>
</feature>
<keyword evidence="1" id="KW-0812">Transmembrane</keyword>
<feature type="transmembrane region" description="Helical" evidence="1">
    <location>
        <begin position="181"/>
        <end position="201"/>
    </location>
</feature>
<accession>A0A4R7BX31</accession>
<gene>
    <name evidence="2" type="ORF">EV668_2597</name>
</gene>
<sequence>MISARVLDLAVEKGLVSDGQRLALLSLAREVEGPVQAPPVDEERLRFITGFADIFVTMGIALFLGAAMYLIGMSLPPAAGLALLAAMSWGLAEFFTRRRRMALPSIVLLAIFVCSAFMALSLFLGAQKGSSFLALWAWGWGRGWGIGALPNLADARSVALAAIGTSALAALHYWRFRVPITIAAGVSALSLAAITLLMAAAPQLMAASATPIVFGLGLAIFALAMRFDLSDPLRETRRTDIAFWLHLLAAPMIVHSVFQAVGATQYGIGPASAALVLAIFAILAAVAILVDRRALLVSGLVYAGWAFASLFRTIGFNDYTGPVTVLLLGAFVLVLSAGWTPLRAAVVSRLGPAWAARLPPHAPR</sequence>
<organism evidence="2 3">
    <name type="scientific">Enterovirga rhinocerotis</name>
    <dbReference type="NCBI Taxonomy" id="1339210"/>
    <lineage>
        <taxon>Bacteria</taxon>
        <taxon>Pseudomonadati</taxon>
        <taxon>Pseudomonadota</taxon>
        <taxon>Alphaproteobacteria</taxon>
        <taxon>Hyphomicrobiales</taxon>
        <taxon>Methylobacteriaceae</taxon>
        <taxon>Enterovirga</taxon>
    </lineage>
</organism>
<dbReference type="Proteomes" id="UP000295122">
    <property type="component" value="Unassembled WGS sequence"/>
</dbReference>
<feature type="transmembrane region" description="Helical" evidence="1">
    <location>
        <begin position="323"/>
        <end position="342"/>
    </location>
</feature>
<dbReference type="AlphaFoldDB" id="A0A4R7BX31"/>
<keyword evidence="3" id="KW-1185">Reference proteome</keyword>
<comment type="caution">
    <text evidence="2">The sequence shown here is derived from an EMBL/GenBank/DDBJ whole genome shotgun (WGS) entry which is preliminary data.</text>
</comment>